<comment type="caution">
    <text evidence="2">The sequence shown here is derived from an EMBL/GenBank/DDBJ whole genome shotgun (WGS) entry which is preliminary data.</text>
</comment>
<feature type="region of interest" description="Disordered" evidence="1">
    <location>
        <begin position="1"/>
        <end position="67"/>
    </location>
</feature>
<proteinExistence type="predicted"/>
<name>A0A6A4SM49_SCOMX</name>
<organism evidence="2 3">
    <name type="scientific">Scophthalmus maximus</name>
    <name type="common">Turbot</name>
    <name type="synonym">Psetta maxima</name>
    <dbReference type="NCBI Taxonomy" id="52904"/>
    <lineage>
        <taxon>Eukaryota</taxon>
        <taxon>Metazoa</taxon>
        <taxon>Chordata</taxon>
        <taxon>Craniata</taxon>
        <taxon>Vertebrata</taxon>
        <taxon>Euteleostomi</taxon>
        <taxon>Actinopterygii</taxon>
        <taxon>Neopterygii</taxon>
        <taxon>Teleostei</taxon>
        <taxon>Neoteleostei</taxon>
        <taxon>Acanthomorphata</taxon>
        <taxon>Carangaria</taxon>
        <taxon>Pleuronectiformes</taxon>
        <taxon>Pleuronectoidei</taxon>
        <taxon>Scophthalmidae</taxon>
        <taxon>Scophthalmus</taxon>
    </lineage>
</organism>
<dbReference type="EMBL" id="VEVO01000013">
    <property type="protein sequence ID" value="KAF0033218.1"/>
    <property type="molecule type" value="Genomic_DNA"/>
</dbReference>
<dbReference type="Proteomes" id="UP000438429">
    <property type="component" value="Unassembled WGS sequence"/>
</dbReference>
<feature type="compositionally biased region" description="Basic and acidic residues" evidence="1">
    <location>
        <begin position="41"/>
        <end position="61"/>
    </location>
</feature>
<gene>
    <name evidence="2" type="ORF">F2P81_015508</name>
</gene>
<feature type="compositionally biased region" description="Basic and acidic residues" evidence="1">
    <location>
        <begin position="20"/>
        <end position="35"/>
    </location>
</feature>
<reference evidence="2 3" key="1">
    <citation type="submission" date="2019-06" db="EMBL/GenBank/DDBJ databases">
        <title>Draft genomes of female and male turbot (Scophthalmus maximus).</title>
        <authorList>
            <person name="Xu H."/>
            <person name="Xu X.-W."/>
            <person name="Shao C."/>
            <person name="Chen S."/>
        </authorList>
    </citation>
    <scope>NUCLEOTIDE SEQUENCE [LARGE SCALE GENOMIC DNA]</scope>
    <source>
        <strain evidence="2">Ysfricsl-2016a</strain>
        <tissue evidence="2">Blood</tissue>
    </source>
</reference>
<protein>
    <submittedName>
        <fullName evidence="2">Uncharacterized protein</fullName>
    </submittedName>
</protein>
<evidence type="ECO:0000256" key="1">
    <source>
        <dbReference type="SAM" id="MobiDB-lite"/>
    </source>
</evidence>
<feature type="compositionally biased region" description="Basic and acidic residues" evidence="1">
    <location>
        <begin position="150"/>
        <end position="165"/>
    </location>
</feature>
<accession>A0A6A4SM49</accession>
<dbReference type="AlphaFoldDB" id="A0A6A4SM49"/>
<feature type="region of interest" description="Disordered" evidence="1">
    <location>
        <begin position="141"/>
        <end position="175"/>
    </location>
</feature>
<evidence type="ECO:0000313" key="3">
    <source>
        <dbReference type="Proteomes" id="UP000438429"/>
    </source>
</evidence>
<evidence type="ECO:0000313" key="2">
    <source>
        <dbReference type="EMBL" id="KAF0033218.1"/>
    </source>
</evidence>
<feature type="compositionally biased region" description="Basic residues" evidence="1">
    <location>
        <begin position="1"/>
        <end position="19"/>
    </location>
</feature>
<sequence length="204" mass="24185">MDHRDHQAHRDHRDHRAHRDHRDHQAHRDHQDHQAHRDHRDHRDHQAHRDHQDHQAHRDHLYSLPRTPRPAVESVAAWFQRAGKRKRHKKLLDEMRGKTRVNIGPAFPRWRTLRTRLGIRTDSDLALVLLDSFYKTRVPQELSVRPKKRSRDDLHNKTTDSKDTWETASEDSASDADCVASICLRLHSRPGNTSGVQEERTELQ</sequence>